<feature type="region of interest" description="Disordered" evidence="5">
    <location>
        <begin position="134"/>
        <end position="168"/>
    </location>
</feature>
<feature type="compositionally biased region" description="Acidic residues" evidence="5">
    <location>
        <begin position="85"/>
        <end position="94"/>
    </location>
</feature>
<dbReference type="InterPro" id="IPR008662">
    <property type="entry name" value="TOIP1/2"/>
</dbReference>
<evidence type="ECO:0000256" key="2">
    <source>
        <dbReference type="ARBA" id="ARBA00022692"/>
    </source>
</evidence>
<dbReference type="GO" id="GO:0016020">
    <property type="term" value="C:membrane"/>
    <property type="evidence" value="ECO:0007669"/>
    <property type="project" value="UniProtKB-SubCell"/>
</dbReference>
<keyword evidence="4" id="KW-0472">Membrane</keyword>
<name>A0A2A4JJU4_HELVI</name>
<feature type="compositionally biased region" description="Polar residues" evidence="5">
    <location>
        <begin position="149"/>
        <end position="160"/>
    </location>
</feature>
<evidence type="ECO:0000256" key="1">
    <source>
        <dbReference type="ARBA" id="ARBA00004370"/>
    </source>
</evidence>
<dbReference type="EMBL" id="NWSH01001323">
    <property type="protein sequence ID" value="PCG71693.1"/>
    <property type="molecule type" value="Genomic_DNA"/>
</dbReference>
<keyword evidence="3" id="KW-1133">Transmembrane helix</keyword>
<protein>
    <submittedName>
        <fullName evidence="6">Uncharacterized protein</fullName>
    </submittedName>
</protein>
<feature type="compositionally biased region" description="Basic and acidic residues" evidence="5">
    <location>
        <begin position="134"/>
        <end position="148"/>
    </location>
</feature>
<dbReference type="AlphaFoldDB" id="A0A2A4JJU4"/>
<evidence type="ECO:0000256" key="3">
    <source>
        <dbReference type="ARBA" id="ARBA00022989"/>
    </source>
</evidence>
<organism evidence="6">
    <name type="scientific">Heliothis virescens</name>
    <name type="common">Tobacco budworm moth</name>
    <dbReference type="NCBI Taxonomy" id="7102"/>
    <lineage>
        <taxon>Eukaryota</taxon>
        <taxon>Metazoa</taxon>
        <taxon>Ecdysozoa</taxon>
        <taxon>Arthropoda</taxon>
        <taxon>Hexapoda</taxon>
        <taxon>Insecta</taxon>
        <taxon>Pterygota</taxon>
        <taxon>Neoptera</taxon>
        <taxon>Endopterygota</taxon>
        <taxon>Lepidoptera</taxon>
        <taxon>Glossata</taxon>
        <taxon>Ditrysia</taxon>
        <taxon>Noctuoidea</taxon>
        <taxon>Noctuidae</taxon>
        <taxon>Heliothinae</taxon>
        <taxon>Heliothis</taxon>
    </lineage>
</organism>
<dbReference type="PANTHER" id="PTHR18843">
    <property type="entry name" value="TORSIN-1A-INTERACTING PROTEIN"/>
    <property type="match status" value="1"/>
</dbReference>
<comment type="caution">
    <text evidence="6">The sequence shown here is derived from an EMBL/GenBank/DDBJ whole genome shotgun (WGS) entry which is preliminary data.</text>
</comment>
<dbReference type="STRING" id="7102.A0A2A4JJU4"/>
<dbReference type="InterPro" id="IPR038599">
    <property type="entry name" value="LAP1C-like_C_sf"/>
</dbReference>
<evidence type="ECO:0000313" key="6">
    <source>
        <dbReference type="EMBL" id="PCG71693.1"/>
    </source>
</evidence>
<feature type="region of interest" description="Disordered" evidence="5">
    <location>
        <begin position="65"/>
        <end position="117"/>
    </location>
</feature>
<evidence type="ECO:0000256" key="5">
    <source>
        <dbReference type="SAM" id="MobiDB-lite"/>
    </source>
</evidence>
<proteinExistence type="predicted"/>
<keyword evidence="2" id="KW-0812">Transmembrane</keyword>
<accession>A0A2A4JJU4</accession>
<dbReference type="EMBL" id="NWSH01001323">
    <property type="protein sequence ID" value="PCG71692.1"/>
    <property type="molecule type" value="Genomic_DNA"/>
</dbReference>
<comment type="subcellular location">
    <subcellularLocation>
        <location evidence="1">Membrane</location>
    </subcellularLocation>
</comment>
<dbReference type="PANTHER" id="PTHR18843:SF7">
    <property type="entry name" value="LAMINA-ASSOCIATED POLYPEPTIDE 1B ISOFORM 1-RELATED"/>
    <property type="match status" value="1"/>
</dbReference>
<evidence type="ECO:0000256" key="4">
    <source>
        <dbReference type="ARBA" id="ARBA00023136"/>
    </source>
</evidence>
<dbReference type="GO" id="GO:0001671">
    <property type="term" value="F:ATPase activator activity"/>
    <property type="evidence" value="ECO:0007669"/>
    <property type="project" value="InterPro"/>
</dbReference>
<reference evidence="6" key="1">
    <citation type="submission" date="2017-09" db="EMBL/GenBank/DDBJ databases">
        <title>Contemporary evolution of a Lepidopteran species, Heliothis virescens, in response to modern agricultural practices.</title>
        <authorList>
            <person name="Fritz M.L."/>
            <person name="Deyonke A.M."/>
            <person name="Papanicolaou A."/>
            <person name="Micinski S."/>
            <person name="Westbrook J."/>
            <person name="Gould F."/>
        </authorList>
    </citation>
    <scope>NUCLEOTIDE SEQUENCE [LARGE SCALE GENOMIC DNA]</scope>
    <source>
        <strain evidence="6">HvINT-</strain>
        <tissue evidence="6">Whole body</tissue>
    </source>
</reference>
<sequence>MNRDSPEGRGFTIRGRKGIHEYQISDQAIEIMGRYGIGKTVNQADRDVVDQGVDVVDNVMSKMSRQTSPLSIRKKKIPRTNSYTQDEENTDESDTNVLSKSLPATLPSRLPYSDDSDVEHNQLLKSLSKSRIEDESFHHRLNRSDQSSERQQSLRKLSISSEDRAPPQSGNTLRNILFALVLGFVAMMVHRMLPSITNSTQDKSTQTVNHDKIIFENNMKNLQEKYNIDDNSILKLKTGISTIFSRMDTGSFMFVYNSKTNNFNAVRFDKFTDEVAFTAARYLRNNIASIQHTVVESANLDMQDHGQLITRYRDDVDRSGVMLVKEIDSVPSELAMAFHYYCDEYDPVVKRSAIFFTLNMANCSNTADLTSTHAFIEKCLAKRWKNLPPENVRPLLTRVVDIVIDVTSVF</sequence>
<dbReference type="GO" id="GO:0061024">
    <property type="term" value="P:membrane organization"/>
    <property type="evidence" value="ECO:0007669"/>
    <property type="project" value="TreeGrafter"/>
</dbReference>
<gene>
    <name evidence="6" type="ORF">B5V51_1597</name>
</gene>
<dbReference type="Gene3D" id="3.40.50.12190">
    <property type="match status" value="1"/>
</dbReference>